<reference evidence="7" key="1">
    <citation type="submission" date="2020-03" db="EMBL/GenBank/DDBJ databases">
        <title>Evolution of repeat sequences and sex chromosomes of tilapia species revealed by chromosome-level genomes.</title>
        <authorList>
            <person name="Xu L."/>
            <person name="Tao W."/>
            <person name="Wang D."/>
            <person name="Zhou Q."/>
        </authorList>
    </citation>
    <scope>NUCLEOTIDE SEQUENCE [LARGE SCALE GENOMIC DNA]</scope>
    <source>
        <strain evidence="7">Israel</strain>
    </source>
</reference>
<dbReference type="GO" id="GO:0005102">
    <property type="term" value="F:signaling receptor binding"/>
    <property type="evidence" value="ECO:0007669"/>
    <property type="project" value="TreeGrafter"/>
</dbReference>
<evidence type="ECO:0000256" key="4">
    <source>
        <dbReference type="SAM" id="Phobius"/>
    </source>
</evidence>
<dbReference type="Ensembl" id="ENSOABT00000067622.1">
    <property type="protein sequence ID" value="ENSOABP00000061088.1"/>
    <property type="gene ID" value="ENSOABG00000032825.1"/>
</dbReference>
<evidence type="ECO:0000256" key="3">
    <source>
        <dbReference type="ARBA" id="ARBA00023319"/>
    </source>
</evidence>
<proteinExistence type="predicted"/>
<evidence type="ECO:0000313" key="6">
    <source>
        <dbReference type="Ensembl" id="ENSOABP00000061088.1"/>
    </source>
</evidence>
<dbReference type="Proteomes" id="UP000472276">
    <property type="component" value="Unassembled WGS sequence"/>
</dbReference>
<name>A0AAZ1X043_OREAU</name>
<dbReference type="InterPro" id="IPR013783">
    <property type="entry name" value="Ig-like_fold"/>
</dbReference>
<dbReference type="InterPro" id="IPR007110">
    <property type="entry name" value="Ig-like_dom"/>
</dbReference>
<dbReference type="PROSITE" id="PS50835">
    <property type="entry name" value="IG_LIKE"/>
    <property type="match status" value="1"/>
</dbReference>
<evidence type="ECO:0000256" key="1">
    <source>
        <dbReference type="ARBA" id="ARBA00004370"/>
    </source>
</evidence>
<dbReference type="Gene3D" id="2.60.40.10">
    <property type="entry name" value="Immunoglobulins"/>
    <property type="match status" value="2"/>
</dbReference>
<evidence type="ECO:0000313" key="7">
    <source>
        <dbReference type="Proteomes" id="UP000472276"/>
    </source>
</evidence>
<dbReference type="GO" id="GO:0001817">
    <property type="term" value="P:regulation of cytokine production"/>
    <property type="evidence" value="ECO:0007669"/>
    <property type="project" value="TreeGrafter"/>
</dbReference>
<feature type="transmembrane region" description="Helical" evidence="4">
    <location>
        <begin position="150"/>
        <end position="171"/>
    </location>
</feature>
<keyword evidence="3" id="KW-0393">Immunoglobulin domain</keyword>
<dbReference type="InterPro" id="IPR050504">
    <property type="entry name" value="IgSF_BTN/MOG"/>
</dbReference>
<accession>A0AAZ1X043</accession>
<comment type="subcellular location">
    <subcellularLocation>
        <location evidence="1">Membrane</location>
    </subcellularLocation>
</comment>
<dbReference type="PANTHER" id="PTHR24100:SF151">
    <property type="entry name" value="ICOS LIGAND"/>
    <property type="match status" value="1"/>
</dbReference>
<dbReference type="InterPro" id="IPR036179">
    <property type="entry name" value="Ig-like_dom_sf"/>
</dbReference>
<dbReference type="GO" id="GO:0009897">
    <property type="term" value="C:external side of plasma membrane"/>
    <property type="evidence" value="ECO:0007669"/>
    <property type="project" value="TreeGrafter"/>
</dbReference>
<keyword evidence="2 4" id="KW-0472">Membrane</keyword>
<keyword evidence="4" id="KW-0812">Transmembrane</keyword>
<organism evidence="6 7">
    <name type="scientific">Oreochromis aureus</name>
    <name type="common">Israeli tilapia</name>
    <name type="synonym">Chromis aureus</name>
    <dbReference type="NCBI Taxonomy" id="47969"/>
    <lineage>
        <taxon>Eukaryota</taxon>
        <taxon>Metazoa</taxon>
        <taxon>Chordata</taxon>
        <taxon>Craniata</taxon>
        <taxon>Vertebrata</taxon>
        <taxon>Euteleostomi</taxon>
        <taxon>Actinopterygii</taxon>
        <taxon>Neopterygii</taxon>
        <taxon>Teleostei</taxon>
        <taxon>Neoteleostei</taxon>
        <taxon>Acanthomorphata</taxon>
        <taxon>Ovalentaria</taxon>
        <taxon>Cichlomorphae</taxon>
        <taxon>Cichliformes</taxon>
        <taxon>Cichlidae</taxon>
        <taxon>African cichlids</taxon>
        <taxon>Pseudocrenilabrinae</taxon>
        <taxon>Oreochromini</taxon>
        <taxon>Oreochromis</taxon>
    </lineage>
</organism>
<reference evidence="6" key="2">
    <citation type="submission" date="2025-08" db="UniProtKB">
        <authorList>
            <consortium name="Ensembl"/>
        </authorList>
    </citation>
    <scope>IDENTIFICATION</scope>
</reference>
<keyword evidence="4" id="KW-1133">Transmembrane helix</keyword>
<protein>
    <recommendedName>
        <fullName evidence="5">Ig-like domain-containing protein</fullName>
    </recommendedName>
</protein>
<dbReference type="PANTHER" id="PTHR24100">
    <property type="entry name" value="BUTYROPHILIN"/>
    <property type="match status" value="1"/>
</dbReference>
<reference evidence="6" key="3">
    <citation type="submission" date="2025-09" db="UniProtKB">
        <authorList>
            <consortium name="Ensembl"/>
        </authorList>
    </citation>
    <scope>IDENTIFICATION</scope>
</reference>
<feature type="domain" description="Ig-like" evidence="5">
    <location>
        <begin position="53"/>
        <end position="136"/>
    </location>
</feature>
<dbReference type="InterPro" id="IPR053896">
    <property type="entry name" value="BTN3A2-like_Ig-C"/>
</dbReference>
<dbReference type="Pfam" id="PF22705">
    <property type="entry name" value="C2-set_3"/>
    <property type="match status" value="1"/>
</dbReference>
<evidence type="ECO:0000259" key="5">
    <source>
        <dbReference type="PROSITE" id="PS50835"/>
    </source>
</evidence>
<dbReference type="SUPFAM" id="SSF48726">
    <property type="entry name" value="Immunoglobulin"/>
    <property type="match status" value="2"/>
</dbReference>
<dbReference type="AlphaFoldDB" id="A0AAZ1X043"/>
<dbReference type="GO" id="GO:0050852">
    <property type="term" value="P:T cell receptor signaling pathway"/>
    <property type="evidence" value="ECO:0007669"/>
    <property type="project" value="TreeGrafter"/>
</dbReference>
<evidence type="ECO:0000256" key="2">
    <source>
        <dbReference type="ARBA" id="ARBA00023136"/>
    </source>
</evidence>
<sequence>VSHFPEELKNGNASIKITDTRLEDKGNYTCIFPNTQSGDIRFHIELAVGAAEPSVTNLDETNDWALLKCVVKGASPKPTVEWWDSNNQTIPSEEPQVSKKGERFYVTLKTNVTKTDRYHCVATQKEIWHQAHTEINVRLNVPEPNTGWKIVAGVAVGVAVVLAGILSWCYIKNKKKRQQGETEIPLSRETETQR</sequence>
<keyword evidence="7" id="KW-1185">Reference proteome</keyword>